<gene>
    <name evidence="8" type="ORF">C0068_14825</name>
</gene>
<organism evidence="8 9">
    <name type="scientific">Zhongshania marina</name>
    <dbReference type="NCBI Taxonomy" id="2304603"/>
    <lineage>
        <taxon>Bacteria</taxon>
        <taxon>Pseudomonadati</taxon>
        <taxon>Pseudomonadota</taxon>
        <taxon>Gammaproteobacteria</taxon>
        <taxon>Cellvibrionales</taxon>
        <taxon>Spongiibacteraceae</taxon>
        <taxon>Zhongshania</taxon>
    </lineage>
</organism>
<name>A0A2S4HD36_9GAMM</name>
<dbReference type="SUPFAM" id="SSF50022">
    <property type="entry name" value="ISP domain"/>
    <property type="match status" value="1"/>
</dbReference>
<dbReference type="RefSeq" id="WP_103685263.1">
    <property type="nucleotide sequence ID" value="NZ_PQGG01000033.1"/>
</dbReference>
<dbReference type="PANTHER" id="PTHR43756">
    <property type="entry name" value="CHOLINE MONOOXYGENASE, CHLOROPLASTIC"/>
    <property type="match status" value="1"/>
</dbReference>
<dbReference type="GO" id="GO:0016491">
    <property type="term" value="F:oxidoreductase activity"/>
    <property type="evidence" value="ECO:0007669"/>
    <property type="project" value="UniProtKB-KW"/>
</dbReference>
<evidence type="ECO:0000256" key="4">
    <source>
        <dbReference type="ARBA" id="ARBA00023002"/>
    </source>
</evidence>
<dbReference type="AlphaFoldDB" id="A0A2S4HD36"/>
<evidence type="ECO:0000313" key="8">
    <source>
        <dbReference type="EMBL" id="POP51904.1"/>
    </source>
</evidence>
<keyword evidence="2" id="KW-0001">2Fe-2S</keyword>
<dbReference type="InterPro" id="IPR015879">
    <property type="entry name" value="Ring_hydroxy_dOase_asu_C_dom"/>
</dbReference>
<evidence type="ECO:0000256" key="6">
    <source>
        <dbReference type="ARBA" id="ARBA00023014"/>
    </source>
</evidence>
<dbReference type="GO" id="GO:0005506">
    <property type="term" value="F:iron ion binding"/>
    <property type="evidence" value="ECO:0007669"/>
    <property type="project" value="InterPro"/>
</dbReference>
<evidence type="ECO:0000259" key="7">
    <source>
        <dbReference type="PROSITE" id="PS51296"/>
    </source>
</evidence>
<accession>A0A2S4HD36</accession>
<dbReference type="PROSITE" id="PS51296">
    <property type="entry name" value="RIESKE"/>
    <property type="match status" value="1"/>
</dbReference>
<sequence length="451" mass="51910">MNMTMNNKINSKVSDQFTIATDRYTSKDFAEKEQQLLWKRAWLWACREEELPNAGDVVTFDIVGQSVLLIRQKDTSVKAFHNVCPHRGRQLLQDSAHLSHVSCPFHSWQWNLDGSIKRVLDREDWQGCEHMEDADLKLKEVHLGFWGGFIFINLDEDCQPFEDFIKPVPEFLNVLGFENMQYCWHKSLVLNCNWKVAQEAFMESYHVMGVHPQFLPFVDESNYSQSQGIHGHHIYTWERPPGSPSRRTGRDMPEDYRSAIINFFKTFDQVADKTRNGQQSKRSMDAGIKAIEGLPAGLDHMEIMMAAVTSMYEAAQAEGAFFPLVDPETAAKIGVDWNVFPNMSLVFGYDGTLVMRARPHDSDPNYCTLDLCAIIAWGKDKAPKVEKERYENWRVNSDDIPMLLLQDVKNMEEVQKGMHSDGIDILRPNPVQEQQIIHFHSVIDSYLSAEK</sequence>
<evidence type="ECO:0000256" key="5">
    <source>
        <dbReference type="ARBA" id="ARBA00023004"/>
    </source>
</evidence>
<dbReference type="CDD" id="cd03469">
    <property type="entry name" value="Rieske_RO_Alpha_N"/>
    <property type="match status" value="1"/>
</dbReference>
<dbReference type="InterPro" id="IPR017941">
    <property type="entry name" value="Rieske_2Fe-2S"/>
</dbReference>
<evidence type="ECO:0000313" key="9">
    <source>
        <dbReference type="Proteomes" id="UP000237222"/>
    </source>
</evidence>
<feature type="domain" description="Rieske" evidence="7">
    <location>
        <begin position="42"/>
        <end position="152"/>
    </location>
</feature>
<proteinExistence type="predicted"/>
<protein>
    <submittedName>
        <fullName evidence="8">(2Fe-2S)-binding protein</fullName>
    </submittedName>
</protein>
<keyword evidence="4" id="KW-0560">Oxidoreductase</keyword>
<dbReference type="EMBL" id="PQGG01000033">
    <property type="protein sequence ID" value="POP51904.1"/>
    <property type="molecule type" value="Genomic_DNA"/>
</dbReference>
<dbReference type="GO" id="GO:0051537">
    <property type="term" value="F:2 iron, 2 sulfur cluster binding"/>
    <property type="evidence" value="ECO:0007669"/>
    <property type="project" value="UniProtKB-KW"/>
</dbReference>
<evidence type="ECO:0000256" key="3">
    <source>
        <dbReference type="ARBA" id="ARBA00022723"/>
    </source>
</evidence>
<comment type="cofactor">
    <cofactor evidence="1">
        <name>Fe cation</name>
        <dbReference type="ChEBI" id="CHEBI:24875"/>
    </cofactor>
</comment>
<keyword evidence="6" id="KW-0411">Iron-sulfur</keyword>
<dbReference type="PRINTS" id="PR00090">
    <property type="entry name" value="RNGDIOXGNASE"/>
</dbReference>
<evidence type="ECO:0000256" key="2">
    <source>
        <dbReference type="ARBA" id="ARBA00022714"/>
    </source>
</evidence>
<keyword evidence="5" id="KW-0408">Iron</keyword>
<dbReference type="Pfam" id="PF00848">
    <property type="entry name" value="Ring_hydroxyl_A"/>
    <property type="match status" value="1"/>
</dbReference>
<keyword evidence="3" id="KW-0479">Metal-binding</keyword>
<dbReference type="SUPFAM" id="SSF55961">
    <property type="entry name" value="Bet v1-like"/>
    <property type="match status" value="1"/>
</dbReference>
<comment type="caution">
    <text evidence="8">The sequence shown here is derived from an EMBL/GenBank/DDBJ whole genome shotgun (WGS) entry which is preliminary data.</text>
</comment>
<dbReference type="Proteomes" id="UP000237222">
    <property type="component" value="Unassembled WGS sequence"/>
</dbReference>
<dbReference type="PANTHER" id="PTHR43756:SF5">
    <property type="entry name" value="CHOLINE MONOOXYGENASE, CHLOROPLASTIC"/>
    <property type="match status" value="1"/>
</dbReference>
<dbReference type="InterPro" id="IPR036922">
    <property type="entry name" value="Rieske_2Fe-2S_sf"/>
</dbReference>
<dbReference type="Gene3D" id="3.90.380.10">
    <property type="entry name" value="Naphthalene 1,2-dioxygenase Alpha Subunit, Chain A, domain 1"/>
    <property type="match status" value="1"/>
</dbReference>
<dbReference type="Pfam" id="PF00355">
    <property type="entry name" value="Rieske"/>
    <property type="match status" value="1"/>
</dbReference>
<dbReference type="Gene3D" id="2.102.10.10">
    <property type="entry name" value="Rieske [2Fe-2S] iron-sulphur domain"/>
    <property type="match status" value="1"/>
</dbReference>
<dbReference type="OrthoDB" id="9769355at2"/>
<evidence type="ECO:0000256" key="1">
    <source>
        <dbReference type="ARBA" id="ARBA00001962"/>
    </source>
</evidence>
<reference evidence="8" key="1">
    <citation type="submission" date="2018-01" db="EMBL/GenBank/DDBJ databases">
        <authorList>
            <person name="Yu X.-D."/>
        </authorList>
    </citation>
    <scope>NUCLEOTIDE SEQUENCE</scope>
    <source>
        <strain evidence="8">ZX-21</strain>
    </source>
</reference>
<dbReference type="InterPro" id="IPR001663">
    <property type="entry name" value="Rng_hydr_dOase-A"/>
</dbReference>